<name>A0A067SKP7_GALM3</name>
<reference evidence="3" key="1">
    <citation type="journal article" date="2014" name="Proc. Natl. Acad. Sci. U.S.A.">
        <title>Extensive sampling of basidiomycete genomes demonstrates inadequacy of the white-rot/brown-rot paradigm for wood decay fungi.</title>
        <authorList>
            <person name="Riley R."/>
            <person name="Salamov A.A."/>
            <person name="Brown D.W."/>
            <person name="Nagy L.G."/>
            <person name="Floudas D."/>
            <person name="Held B.W."/>
            <person name="Levasseur A."/>
            <person name="Lombard V."/>
            <person name="Morin E."/>
            <person name="Otillar R."/>
            <person name="Lindquist E.A."/>
            <person name="Sun H."/>
            <person name="LaButti K.M."/>
            <person name="Schmutz J."/>
            <person name="Jabbour D."/>
            <person name="Luo H."/>
            <person name="Baker S.E."/>
            <person name="Pisabarro A.G."/>
            <person name="Walton J.D."/>
            <person name="Blanchette R.A."/>
            <person name="Henrissat B."/>
            <person name="Martin F."/>
            <person name="Cullen D."/>
            <person name="Hibbett D.S."/>
            <person name="Grigoriev I.V."/>
        </authorList>
    </citation>
    <scope>NUCLEOTIDE SEQUENCE [LARGE SCALE GENOMIC DNA]</scope>
    <source>
        <strain evidence="3">CBS 339.88</strain>
    </source>
</reference>
<evidence type="ECO:0000313" key="2">
    <source>
        <dbReference type="EMBL" id="KDR70607.1"/>
    </source>
</evidence>
<feature type="domain" description="CxC6 like cysteine cluster associated with KDZ" evidence="1">
    <location>
        <begin position="6"/>
        <end position="70"/>
    </location>
</feature>
<evidence type="ECO:0000313" key="3">
    <source>
        <dbReference type="Proteomes" id="UP000027222"/>
    </source>
</evidence>
<dbReference type="STRING" id="685588.A0A067SKP7"/>
<feature type="non-terminal residue" evidence="2">
    <location>
        <position position="84"/>
    </location>
</feature>
<sequence>KCQVIVSNSTHLSHPCCGVYRCPNPLQDNRHRFCQEHFNQHDVCAITECTQPIQAGTKTCSTPAHQKMEKLHVEKGKAAFPLTE</sequence>
<evidence type="ECO:0000259" key="1">
    <source>
        <dbReference type="Pfam" id="PF18721"/>
    </source>
</evidence>
<dbReference type="HOGENOM" id="CLU_174457_0_0_1"/>
<dbReference type="Proteomes" id="UP000027222">
    <property type="component" value="Unassembled WGS sequence"/>
</dbReference>
<proteinExistence type="predicted"/>
<dbReference type="AlphaFoldDB" id="A0A067SKP7"/>
<organism evidence="2 3">
    <name type="scientific">Galerina marginata (strain CBS 339.88)</name>
    <dbReference type="NCBI Taxonomy" id="685588"/>
    <lineage>
        <taxon>Eukaryota</taxon>
        <taxon>Fungi</taxon>
        <taxon>Dikarya</taxon>
        <taxon>Basidiomycota</taxon>
        <taxon>Agaricomycotina</taxon>
        <taxon>Agaricomycetes</taxon>
        <taxon>Agaricomycetidae</taxon>
        <taxon>Agaricales</taxon>
        <taxon>Agaricineae</taxon>
        <taxon>Strophariaceae</taxon>
        <taxon>Galerina</taxon>
    </lineage>
</organism>
<dbReference type="Pfam" id="PF18721">
    <property type="entry name" value="CxC6"/>
    <property type="match status" value="1"/>
</dbReference>
<gene>
    <name evidence="2" type="ORF">GALMADRAFT_46327</name>
</gene>
<dbReference type="InterPro" id="IPR040898">
    <property type="entry name" value="CxC6"/>
</dbReference>
<feature type="non-terminal residue" evidence="2">
    <location>
        <position position="1"/>
    </location>
</feature>
<dbReference type="OrthoDB" id="3055037at2759"/>
<protein>
    <recommendedName>
        <fullName evidence="1">CxC6 like cysteine cluster associated with KDZ domain-containing protein</fullName>
    </recommendedName>
</protein>
<keyword evidence="3" id="KW-1185">Reference proteome</keyword>
<accession>A0A067SKP7</accession>
<dbReference type="EMBL" id="KL142396">
    <property type="protein sequence ID" value="KDR70607.1"/>
    <property type="molecule type" value="Genomic_DNA"/>
</dbReference>